<accession>A0ABV2L7S7</accession>
<gene>
    <name evidence="1" type="ORF">ABID43_003436</name>
</gene>
<evidence type="ECO:0000313" key="1">
    <source>
        <dbReference type="EMBL" id="MET3693882.1"/>
    </source>
</evidence>
<evidence type="ECO:0000313" key="2">
    <source>
        <dbReference type="Proteomes" id="UP001549145"/>
    </source>
</evidence>
<evidence type="ECO:0008006" key="3">
    <source>
        <dbReference type="Google" id="ProtNLM"/>
    </source>
</evidence>
<proteinExistence type="predicted"/>
<dbReference type="RefSeq" id="WP_238279707.1">
    <property type="nucleotide sequence ID" value="NZ_BPQL01000065.1"/>
</dbReference>
<comment type="caution">
    <text evidence="1">The sequence shown here is derived from an EMBL/GenBank/DDBJ whole genome shotgun (WGS) entry which is preliminary data.</text>
</comment>
<reference evidence="1 2" key="1">
    <citation type="submission" date="2024-06" db="EMBL/GenBank/DDBJ databases">
        <title>Genomic Encyclopedia of Type Strains, Phase IV (KMG-IV): sequencing the most valuable type-strain genomes for metagenomic binning, comparative biology and taxonomic classification.</title>
        <authorList>
            <person name="Goeker M."/>
        </authorList>
    </citation>
    <scope>NUCLEOTIDE SEQUENCE [LARGE SCALE GENOMIC DNA]</scope>
    <source>
        <strain evidence="1 2">DSM 21331</strain>
    </source>
</reference>
<dbReference type="Proteomes" id="UP001549145">
    <property type="component" value="Unassembled WGS sequence"/>
</dbReference>
<keyword evidence="2" id="KW-1185">Reference proteome</keyword>
<name>A0ABV2L7S7_9HYPH</name>
<sequence>MTISSASLFGNGPVTRPAGIATAKASDSQASVDTQGDFLKYAKMSPMDRMRAGILKSMDLTEEQLGALPQDARQKIEDQIKDSIRKMVSNEGPKGQLIDISA</sequence>
<dbReference type="EMBL" id="JBEPMM010000010">
    <property type="protein sequence ID" value="MET3693882.1"/>
    <property type="molecule type" value="Genomic_DNA"/>
</dbReference>
<organism evidence="1 2">
    <name type="scientific">Methylobacterium goesingense</name>
    <dbReference type="NCBI Taxonomy" id="243690"/>
    <lineage>
        <taxon>Bacteria</taxon>
        <taxon>Pseudomonadati</taxon>
        <taxon>Pseudomonadota</taxon>
        <taxon>Alphaproteobacteria</taxon>
        <taxon>Hyphomicrobiales</taxon>
        <taxon>Methylobacteriaceae</taxon>
        <taxon>Methylobacterium</taxon>
    </lineage>
</organism>
<protein>
    <recommendedName>
        <fullName evidence="3">Flagellar protein FlgJ N-terminal domain-containing protein</fullName>
    </recommendedName>
</protein>